<dbReference type="SUPFAM" id="SSF55781">
    <property type="entry name" value="GAF domain-like"/>
    <property type="match status" value="1"/>
</dbReference>
<dbReference type="CDD" id="cd06225">
    <property type="entry name" value="HAMP"/>
    <property type="match status" value="1"/>
</dbReference>
<dbReference type="PANTHER" id="PTHR33121">
    <property type="entry name" value="CYCLIC DI-GMP PHOSPHODIESTERASE PDEF"/>
    <property type="match status" value="1"/>
</dbReference>
<dbReference type="PROSITE" id="PS50883">
    <property type="entry name" value="EAL"/>
    <property type="match status" value="1"/>
</dbReference>
<dbReference type="Pfam" id="PF13185">
    <property type="entry name" value="GAF_2"/>
    <property type="match status" value="1"/>
</dbReference>
<gene>
    <name evidence="11" type="ORF">D6C00_13685</name>
</gene>
<dbReference type="CDD" id="cd01949">
    <property type="entry name" value="GGDEF"/>
    <property type="match status" value="1"/>
</dbReference>
<dbReference type="InterPro" id="IPR033479">
    <property type="entry name" value="dCache_1"/>
</dbReference>
<evidence type="ECO:0000256" key="5">
    <source>
        <dbReference type="ARBA" id="ARBA00022692"/>
    </source>
</evidence>
<evidence type="ECO:0000313" key="12">
    <source>
        <dbReference type="Proteomes" id="UP000287798"/>
    </source>
</evidence>
<dbReference type="InterPro" id="IPR029016">
    <property type="entry name" value="GAF-like_dom_sf"/>
</dbReference>
<dbReference type="CDD" id="cd01948">
    <property type="entry name" value="EAL"/>
    <property type="match status" value="1"/>
</dbReference>
<keyword evidence="3" id="KW-1003">Cell membrane</keyword>
<dbReference type="PROSITE" id="PS50885">
    <property type="entry name" value="HAMP"/>
    <property type="match status" value="1"/>
</dbReference>
<organism evidence="11 12">
    <name type="scientific">Thiohalobacter thiocyanaticus</name>
    <dbReference type="NCBI Taxonomy" id="585455"/>
    <lineage>
        <taxon>Bacteria</taxon>
        <taxon>Pseudomonadati</taxon>
        <taxon>Pseudomonadota</taxon>
        <taxon>Gammaproteobacteria</taxon>
        <taxon>Thiohalobacterales</taxon>
        <taxon>Thiohalobacteraceae</taxon>
        <taxon>Thiohalobacter</taxon>
    </lineage>
</organism>
<comment type="caution">
    <text evidence="11">The sequence shown here is derived from an EMBL/GenBank/DDBJ whole genome shotgun (WGS) entry which is preliminary data.</text>
</comment>
<evidence type="ECO:0000259" key="9">
    <source>
        <dbReference type="PROSITE" id="PS50885"/>
    </source>
</evidence>
<keyword evidence="7" id="KW-0472">Membrane</keyword>
<dbReference type="GO" id="GO:0071111">
    <property type="term" value="F:cyclic-guanylate-specific phosphodiesterase activity"/>
    <property type="evidence" value="ECO:0007669"/>
    <property type="project" value="UniProtKB-EC"/>
</dbReference>
<dbReference type="SUPFAM" id="SSF141868">
    <property type="entry name" value="EAL domain-like"/>
    <property type="match status" value="1"/>
</dbReference>
<dbReference type="InterPro" id="IPR001633">
    <property type="entry name" value="EAL_dom"/>
</dbReference>
<evidence type="ECO:0000256" key="6">
    <source>
        <dbReference type="ARBA" id="ARBA00022989"/>
    </source>
</evidence>
<dbReference type="Gene3D" id="3.30.450.40">
    <property type="match status" value="1"/>
</dbReference>
<dbReference type="CDD" id="cd12915">
    <property type="entry name" value="PDC2_DGC_like"/>
    <property type="match status" value="1"/>
</dbReference>
<evidence type="ECO:0000313" key="11">
    <source>
        <dbReference type="EMBL" id="RRQ22875.1"/>
    </source>
</evidence>
<evidence type="ECO:0000256" key="2">
    <source>
        <dbReference type="ARBA" id="ARBA00012282"/>
    </source>
</evidence>
<dbReference type="AlphaFoldDB" id="A0A426QM93"/>
<proteinExistence type="predicted"/>
<dbReference type="InterPro" id="IPR029787">
    <property type="entry name" value="Nucleotide_cyclase"/>
</dbReference>
<dbReference type="InterPro" id="IPR003660">
    <property type="entry name" value="HAMP_dom"/>
</dbReference>
<dbReference type="SMART" id="SM00052">
    <property type="entry name" value="EAL"/>
    <property type="match status" value="1"/>
</dbReference>
<keyword evidence="4" id="KW-0973">c-di-GMP</keyword>
<dbReference type="PROSITE" id="PS50887">
    <property type="entry name" value="GGDEF"/>
    <property type="match status" value="1"/>
</dbReference>
<dbReference type="PANTHER" id="PTHR33121:SF71">
    <property type="entry name" value="OXYGEN SENSOR PROTEIN DOSP"/>
    <property type="match status" value="1"/>
</dbReference>
<dbReference type="Proteomes" id="UP000287798">
    <property type="component" value="Unassembled WGS sequence"/>
</dbReference>
<dbReference type="Gene3D" id="3.20.20.450">
    <property type="entry name" value="EAL domain"/>
    <property type="match status" value="1"/>
</dbReference>
<dbReference type="SMART" id="SM00304">
    <property type="entry name" value="HAMP"/>
    <property type="match status" value="1"/>
</dbReference>
<keyword evidence="5" id="KW-0812">Transmembrane</keyword>
<dbReference type="Gene3D" id="3.30.450.20">
    <property type="entry name" value="PAS domain"/>
    <property type="match status" value="2"/>
</dbReference>
<dbReference type="SUPFAM" id="SSF158472">
    <property type="entry name" value="HAMP domain-like"/>
    <property type="match status" value="1"/>
</dbReference>
<dbReference type="InterPro" id="IPR050706">
    <property type="entry name" value="Cyclic-di-GMP_PDE-like"/>
</dbReference>
<name>A0A426QM93_9GAMM</name>
<sequence length="975" mass="106551">MTVRNTIMGLRSRLLLLTLLAVLPAFVLIGYSVHVQRHEVEARVEKQALRIVQAAIQEERQLIGTTRQLLKSMAQLPAVHPDSDRRRVCGEILAMLNRPNPSYFNLGAATPDGNIFCSALPFDEAVNISDRGYFQLAIHNRGLGIGEYQIGRITGDPAINLGYPVLDNNGEIAAVVFAALGLSWLEDLMSSPDLSPGSSLMVMDSGGTILARSADSPFNAGDSISEQPLFEAIRQHTGGTAVTLKDAHGKPTLYAFEPLHGDANGRIYVSLGIPAQVAFAEVNRYLYRTGSLLVLVSLLVFAAAWFGSDILVLRRINALKYTARELAGGNLSGRTGLTRGSDELGQLAGAVDDMADALQRSNRALRTLSACNHAVVRATSEVELLRGVCDNIVAFGGHHAAWVALRNETEPERLQLQSLALHGTDSPAGSEPLGLLDMQGDNHPLRDVLELGETFVCRDTCSDPAMAPWAEAARQQAIRAVVLLPLQLNHRLIGVLGIYATDTDAFDNHEIALLGEAAEDLVYGIRALRISASHERAHATIAHMAYYDHLTELPNHVSFDESLHERLQAAAPTALLLIEVERFHPINEALGFHHGDSLLRDIGARLGQCLPDAATLARMRGKEFGILLPDNRPEAALACARDIIATLEAPFTVEGLILYVTVTIGISLVPDHGEEAPALIRRAGSAVRQARRAGEHYALYVPEDETRAQRRLSLAGQLRDAIDKDELVLHYQPKIDLRSQSLWGVEALVRWNHPRDGMIPPGEFISLAEDTGLIKPLTDWVLNAAMCQSARWRIRNRPVPISVNLSANNLHDGKLLDKIEQMLHTCDTDVGLIKLELTESALMLSPDKSLDTLRQLHAKGFSLLIDDFGTGYSSLSYLQRMPVSALKIDKSFVQAMLDGPESLTIVRSTIALAHDLGLKVVAEGVETQAILQQLDALDCDVAQGYFFSRPLPTDQFDAWLENSPYHYYSPEPGNV</sequence>
<dbReference type="GO" id="GO:0007165">
    <property type="term" value="P:signal transduction"/>
    <property type="evidence" value="ECO:0007669"/>
    <property type="project" value="InterPro"/>
</dbReference>
<evidence type="ECO:0000256" key="7">
    <source>
        <dbReference type="ARBA" id="ARBA00023136"/>
    </source>
</evidence>
<keyword evidence="12" id="KW-1185">Reference proteome</keyword>
<dbReference type="SMART" id="SM00267">
    <property type="entry name" value="GGDEF"/>
    <property type="match status" value="1"/>
</dbReference>
<evidence type="ECO:0000256" key="3">
    <source>
        <dbReference type="ARBA" id="ARBA00022475"/>
    </source>
</evidence>
<dbReference type="EMBL" id="QZMU01000001">
    <property type="protein sequence ID" value="RRQ22875.1"/>
    <property type="molecule type" value="Genomic_DNA"/>
</dbReference>
<dbReference type="NCBIfam" id="TIGR00254">
    <property type="entry name" value="GGDEF"/>
    <property type="match status" value="1"/>
</dbReference>
<evidence type="ECO:0000256" key="1">
    <source>
        <dbReference type="ARBA" id="ARBA00004651"/>
    </source>
</evidence>
<dbReference type="GO" id="GO:0005886">
    <property type="term" value="C:plasma membrane"/>
    <property type="evidence" value="ECO:0007669"/>
    <property type="project" value="UniProtKB-SubCell"/>
</dbReference>
<dbReference type="EC" id="3.1.4.52" evidence="2"/>
<dbReference type="Pfam" id="PF02743">
    <property type="entry name" value="dCache_1"/>
    <property type="match status" value="1"/>
</dbReference>
<reference evidence="11 12" key="1">
    <citation type="journal article" date="2010" name="Int. J. Syst. Evol. Microbiol.">
        <title>Thiohalobacter thiocyanaticus gen. nov., sp. nov., a moderately halophilic, sulfur-oxidizing gammaproteobacterium from hypersaline lakes, that utilizes thiocyanate.</title>
        <authorList>
            <person name="Sorokin D.Y."/>
            <person name="Kovaleva O.L."/>
            <person name="Tourova T.P."/>
            <person name="Muyzer G."/>
        </authorList>
    </citation>
    <scope>NUCLEOTIDE SEQUENCE [LARGE SCALE GENOMIC DNA]</scope>
    <source>
        <strain evidence="11 12">Hrh1</strain>
    </source>
</reference>
<evidence type="ECO:0000259" key="10">
    <source>
        <dbReference type="PROSITE" id="PS50887"/>
    </source>
</evidence>
<protein>
    <recommendedName>
        <fullName evidence="2">cyclic-guanylate-specific phosphodiesterase</fullName>
        <ecNumber evidence="2">3.1.4.52</ecNumber>
    </recommendedName>
</protein>
<feature type="domain" description="GGDEF" evidence="10">
    <location>
        <begin position="571"/>
        <end position="703"/>
    </location>
</feature>
<dbReference type="Gene3D" id="1.10.8.500">
    <property type="entry name" value="HAMP domain in histidine kinase"/>
    <property type="match status" value="1"/>
</dbReference>
<dbReference type="SUPFAM" id="SSF55073">
    <property type="entry name" value="Nucleotide cyclase"/>
    <property type="match status" value="1"/>
</dbReference>
<keyword evidence="6" id="KW-1133">Transmembrane helix</keyword>
<dbReference type="Pfam" id="PF00990">
    <property type="entry name" value="GGDEF"/>
    <property type="match status" value="1"/>
</dbReference>
<feature type="domain" description="HAMP" evidence="9">
    <location>
        <begin position="310"/>
        <end position="363"/>
    </location>
</feature>
<feature type="domain" description="EAL" evidence="8">
    <location>
        <begin position="711"/>
        <end position="964"/>
    </location>
</feature>
<comment type="subcellular location">
    <subcellularLocation>
        <location evidence="1">Cell membrane</location>
        <topology evidence="1">Multi-pass membrane protein</topology>
    </subcellularLocation>
</comment>
<dbReference type="FunFam" id="3.20.20.450:FF:000001">
    <property type="entry name" value="Cyclic di-GMP phosphodiesterase yahA"/>
    <property type="match status" value="1"/>
</dbReference>
<evidence type="ECO:0000259" key="8">
    <source>
        <dbReference type="PROSITE" id="PS50883"/>
    </source>
</evidence>
<dbReference type="Pfam" id="PF00672">
    <property type="entry name" value="HAMP"/>
    <property type="match status" value="1"/>
</dbReference>
<evidence type="ECO:0000256" key="4">
    <source>
        <dbReference type="ARBA" id="ARBA00022636"/>
    </source>
</evidence>
<dbReference type="Pfam" id="PF00563">
    <property type="entry name" value="EAL"/>
    <property type="match status" value="1"/>
</dbReference>
<accession>A0A426QM93</accession>
<dbReference type="Gene3D" id="3.30.70.270">
    <property type="match status" value="1"/>
</dbReference>
<dbReference type="CDD" id="cd12914">
    <property type="entry name" value="PDC1_DGC_like"/>
    <property type="match status" value="1"/>
</dbReference>
<dbReference type="InterPro" id="IPR043128">
    <property type="entry name" value="Rev_trsase/Diguanyl_cyclase"/>
</dbReference>
<dbReference type="InterPro" id="IPR035919">
    <property type="entry name" value="EAL_sf"/>
</dbReference>
<dbReference type="InterPro" id="IPR003018">
    <property type="entry name" value="GAF"/>
</dbReference>
<dbReference type="InterPro" id="IPR000160">
    <property type="entry name" value="GGDEF_dom"/>
</dbReference>